<dbReference type="Proteomes" id="UP000663856">
    <property type="component" value="Unassembled WGS sequence"/>
</dbReference>
<feature type="region of interest" description="Disordered" evidence="1">
    <location>
        <begin position="266"/>
        <end position="296"/>
    </location>
</feature>
<reference evidence="3" key="1">
    <citation type="submission" date="2021-02" db="EMBL/GenBank/DDBJ databases">
        <authorList>
            <person name="Nowell W R."/>
        </authorList>
    </citation>
    <scope>NUCLEOTIDE SEQUENCE</scope>
</reference>
<evidence type="ECO:0000313" key="4">
    <source>
        <dbReference type="Proteomes" id="UP000663856"/>
    </source>
</evidence>
<accession>A0A816Y8D9</accession>
<evidence type="ECO:0000256" key="2">
    <source>
        <dbReference type="SAM" id="Phobius"/>
    </source>
</evidence>
<proteinExistence type="predicted"/>
<dbReference type="EMBL" id="CAJNRF010014182">
    <property type="protein sequence ID" value="CAF2155538.1"/>
    <property type="molecule type" value="Genomic_DNA"/>
</dbReference>
<keyword evidence="2" id="KW-0472">Membrane</keyword>
<comment type="caution">
    <text evidence="3">The sequence shown here is derived from an EMBL/GenBank/DDBJ whole genome shotgun (WGS) entry which is preliminary data.</text>
</comment>
<name>A0A816Y8D9_9BILA</name>
<sequence length="296" mass="33445">MIVQHCAGAGLYLQSSNEQRSTQCTYLQQGHNYLSDANTLYINFYSRTPTVRGGFWIIYEASHPNAEVHLYCGPREKVGAPLLSNSFLSPSISTPFDHDTNKKYASDDFDDEYKDWFDYVTDSKLQGIIKSTVRTSTLVSVLPVQHYSPVDYPLTNSRWKVITVNTPPSKRHHAQPHPGVSERNAVAVQANEQTTPSNVHNMIRRVIEQRNKHPTDYGWLSKTDMTIVAVSILFVILLAIINIILFAVRRHRHRVQGRHLLSTSMPSTLDNRKHGGNAHLRSPIFTDPSNGLINSP</sequence>
<evidence type="ECO:0008006" key="5">
    <source>
        <dbReference type="Google" id="ProtNLM"/>
    </source>
</evidence>
<keyword evidence="2" id="KW-0812">Transmembrane</keyword>
<evidence type="ECO:0000256" key="1">
    <source>
        <dbReference type="SAM" id="MobiDB-lite"/>
    </source>
</evidence>
<evidence type="ECO:0000313" key="3">
    <source>
        <dbReference type="EMBL" id="CAF2155538.1"/>
    </source>
</evidence>
<protein>
    <recommendedName>
        <fullName evidence="5">CUB domain-containing protein</fullName>
    </recommendedName>
</protein>
<feature type="non-terminal residue" evidence="3">
    <location>
        <position position="296"/>
    </location>
</feature>
<feature type="transmembrane region" description="Helical" evidence="2">
    <location>
        <begin position="227"/>
        <end position="248"/>
    </location>
</feature>
<feature type="compositionally biased region" description="Polar residues" evidence="1">
    <location>
        <begin position="287"/>
        <end position="296"/>
    </location>
</feature>
<keyword evidence="2" id="KW-1133">Transmembrane helix</keyword>
<organism evidence="3 4">
    <name type="scientific">Rotaria magnacalcarata</name>
    <dbReference type="NCBI Taxonomy" id="392030"/>
    <lineage>
        <taxon>Eukaryota</taxon>
        <taxon>Metazoa</taxon>
        <taxon>Spiralia</taxon>
        <taxon>Gnathifera</taxon>
        <taxon>Rotifera</taxon>
        <taxon>Eurotatoria</taxon>
        <taxon>Bdelloidea</taxon>
        <taxon>Philodinida</taxon>
        <taxon>Philodinidae</taxon>
        <taxon>Rotaria</taxon>
    </lineage>
</organism>
<dbReference type="AlphaFoldDB" id="A0A816Y8D9"/>
<gene>
    <name evidence="3" type="ORF">WKI299_LOCUS31182</name>
</gene>
<feature type="non-terminal residue" evidence="3">
    <location>
        <position position="1"/>
    </location>
</feature>